<feature type="transmembrane region" description="Helical" evidence="2">
    <location>
        <begin position="115"/>
        <end position="144"/>
    </location>
</feature>
<proteinExistence type="predicted"/>
<keyword evidence="2" id="KW-0812">Transmembrane</keyword>
<evidence type="ECO:0000256" key="1">
    <source>
        <dbReference type="SAM" id="MobiDB-lite"/>
    </source>
</evidence>
<name>A0A914N801_MELIC</name>
<dbReference type="Proteomes" id="UP000887563">
    <property type="component" value="Unplaced"/>
</dbReference>
<evidence type="ECO:0000313" key="4">
    <source>
        <dbReference type="WBParaSite" id="Minc3s03692g34539"/>
    </source>
</evidence>
<evidence type="ECO:0000256" key="2">
    <source>
        <dbReference type="SAM" id="Phobius"/>
    </source>
</evidence>
<feature type="region of interest" description="Disordered" evidence="1">
    <location>
        <begin position="1"/>
        <end position="36"/>
    </location>
</feature>
<keyword evidence="3" id="KW-1185">Reference proteome</keyword>
<dbReference type="AlphaFoldDB" id="A0A914N801"/>
<feature type="compositionally biased region" description="Pro residues" evidence="1">
    <location>
        <begin position="17"/>
        <end position="35"/>
    </location>
</feature>
<feature type="compositionally biased region" description="Low complexity" evidence="1">
    <location>
        <begin position="1"/>
        <end position="16"/>
    </location>
</feature>
<keyword evidence="2" id="KW-1133">Transmembrane helix</keyword>
<dbReference type="WBParaSite" id="Minc3s03692g34539">
    <property type="protein sequence ID" value="Minc3s03692g34539"/>
    <property type="gene ID" value="Minc3s03692g34539"/>
</dbReference>
<reference evidence="4" key="1">
    <citation type="submission" date="2022-11" db="UniProtKB">
        <authorList>
            <consortium name="WormBaseParasite"/>
        </authorList>
    </citation>
    <scope>IDENTIFICATION</scope>
</reference>
<keyword evidence="2" id="KW-0472">Membrane</keyword>
<sequence length="176" mass="20196">MNEDLNNNNNIKINNIPIPPPPPPQLPPQLPPTSPPSYYLPSSPAEVFVAYSLGENKANLKIIEKEKQQNIINELKQINEKEENEQDDEVIVVESPQEEQKYALLKSRTRLYRTLVWLQFSMTVFTCIFIMAIMVLVALILIVLQRTIDRADTAIRDNPVSQLYTKIRSAVDKIHM</sequence>
<protein>
    <submittedName>
        <fullName evidence="4">Uncharacterized protein</fullName>
    </submittedName>
</protein>
<accession>A0A914N801</accession>
<evidence type="ECO:0000313" key="3">
    <source>
        <dbReference type="Proteomes" id="UP000887563"/>
    </source>
</evidence>
<organism evidence="3 4">
    <name type="scientific">Meloidogyne incognita</name>
    <name type="common">Southern root-knot nematode worm</name>
    <name type="synonym">Oxyuris incognita</name>
    <dbReference type="NCBI Taxonomy" id="6306"/>
    <lineage>
        <taxon>Eukaryota</taxon>
        <taxon>Metazoa</taxon>
        <taxon>Ecdysozoa</taxon>
        <taxon>Nematoda</taxon>
        <taxon>Chromadorea</taxon>
        <taxon>Rhabditida</taxon>
        <taxon>Tylenchina</taxon>
        <taxon>Tylenchomorpha</taxon>
        <taxon>Tylenchoidea</taxon>
        <taxon>Meloidogynidae</taxon>
        <taxon>Meloidogyninae</taxon>
        <taxon>Meloidogyne</taxon>
        <taxon>Meloidogyne incognita group</taxon>
    </lineage>
</organism>